<dbReference type="Gene3D" id="1.25.40.290">
    <property type="entry name" value="ARM repeat domains"/>
    <property type="match status" value="1"/>
</dbReference>
<accession>A0A6G7Y7P0</accession>
<name>A0A6G7Y7P0_9ACTN</name>
<organism evidence="1 2">
    <name type="scientific">Propioniciclava coleopterorum</name>
    <dbReference type="NCBI Taxonomy" id="2714937"/>
    <lineage>
        <taxon>Bacteria</taxon>
        <taxon>Bacillati</taxon>
        <taxon>Actinomycetota</taxon>
        <taxon>Actinomycetes</taxon>
        <taxon>Propionibacteriales</taxon>
        <taxon>Propionibacteriaceae</taxon>
        <taxon>Propioniciclava</taxon>
    </lineage>
</organism>
<dbReference type="AlphaFoldDB" id="A0A6G7Y7P0"/>
<reference evidence="1 2" key="1">
    <citation type="submission" date="2020-03" db="EMBL/GenBank/DDBJ databases">
        <title>Propioniciclava sp. nov., isolated from Hydrophilus acuminatus.</title>
        <authorList>
            <person name="Hyun D.-W."/>
            <person name="Bae J.-W."/>
        </authorList>
    </citation>
    <scope>NUCLEOTIDE SEQUENCE [LARGE SCALE GENOMIC DNA]</scope>
    <source>
        <strain evidence="1 2">HDW11</strain>
    </source>
</reference>
<evidence type="ECO:0000313" key="2">
    <source>
        <dbReference type="Proteomes" id="UP000501058"/>
    </source>
</evidence>
<proteinExistence type="predicted"/>
<dbReference type="SUPFAM" id="SSF48371">
    <property type="entry name" value="ARM repeat"/>
    <property type="match status" value="1"/>
</dbReference>
<keyword evidence="2" id="KW-1185">Reference proteome</keyword>
<sequence length="243" mass="25821">MAKPADPAVQAGLAEAGTLAQILALDHAALLDAVLPEAPEPLRAAVRDAGSLGILARMQAVGAALHHHLGPDACAGLARHRSDTVRGWGWFALVAGRPSASAPDLIDLVVPAADDAHFGVREWAWLCVRERLAGDLDAGIPALAALTSDPSERIRRFACEALRPRGVWARHIAALKTRPESAAPILEPLRADGSRYVQDSVGNWINDAAKTSPEWATALAARWAQESPTPATQRILRRGLRSL</sequence>
<dbReference type="InterPro" id="IPR016024">
    <property type="entry name" value="ARM-type_fold"/>
</dbReference>
<evidence type="ECO:0000313" key="1">
    <source>
        <dbReference type="EMBL" id="QIK72800.1"/>
    </source>
</evidence>
<gene>
    <name evidence="1" type="ORF">G7070_11605</name>
</gene>
<dbReference type="EMBL" id="CP049865">
    <property type="protein sequence ID" value="QIK72800.1"/>
    <property type="molecule type" value="Genomic_DNA"/>
</dbReference>
<protein>
    <submittedName>
        <fullName evidence="1">DNA alkylation repair protein</fullName>
    </submittedName>
</protein>
<dbReference type="KEGG" id="prv:G7070_11605"/>
<dbReference type="Proteomes" id="UP000501058">
    <property type="component" value="Chromosome"/>
</dbReference>
<dbReference type="RefSeq" id="WP_166233875.1">
    <property type="nucleotide sequence ID" value="NZ_CP049865.1"/>
</dbReference>